<name>A0A7G6Y826_9MICO</name>
<dbReference type="EMBL" id="CP043641">
    <property type="protein sequence ID" value="QNE34641.1"/>
    <property type="molecule type" value="Genomic_DNA"/>
</dbReference>
<comment type="similarity">
    <text evidence="2">Belongs to the acyltransferase 3 family.</text>
</comment>
<proteinExistence type="inferred from homology"/>
<feature type="transmembrane region" description="Helical" evidence="7">
    <location>
        <begin position="165"/>
        <end position="183"/>
    </location>
</feature>
<evidence type="ECO:0000256" key="2">
    <source>
        <dbReference type="ARBA" id="ARBA00007400"/>
    </source>
</evidence>
<feature type="transmembrane region" description="Helical" evidence="7">
    <location>
        <begin position="220"/>
        <end position="240"/>
    </location>
</feature>
<evidence type="ECO:0000256" key="3">
    <source>
        <dbReference type="ARBA" id="ARBA00022475"/>
    </source>
</evidence>
<dbReference type="GO" id="GO:0005886">
    <property type="term" value="C:plasma membrane"/>
    <property type="evidence" value="ECO:0007669"/>
    <property type="project" value="UniProtKB-SubCell"/>
</dbReference>
<feature type="transmembrane region" description="Helical" evidence="7">
    <location>
        <begin position="189"/>
        <end position="208"/>
    </location>
</feature>
<evidence type="ECO:0000256" key="6">
    <source>
        <dbReference type="ARBA" id="ARBA00023136"/>
    </source>
</evidence>
<feature type="transmembrane region" description="Helical" evidence="7">
    <location>
        <begin position="58"/>
        <end position="76"/>
    </location>
</feature>
<dbReference type="RefSeq" id="WP_185277815.1">
    <property type="nucleotide sequence ID" value="NZ_CP043641.1"/>
</dbReference>
<organism evidence="9 10">
    <name type="scientific">Leifsonia shinshuensis</name>
    <dbReference type="NCBI Taxonomy" id="150026"/>
    <lineage>
        <taxon>Bacteria</taxon>
        <taxon>Bacillati</taxon>
        <taxon>Actinomycetota</taxon>
        <taxon>Actinomycetes</taxon>
        <taxon>Micrococcales</taxon>
        <taxon>Microbacteriaceae</taxon>
        <taxon>Leifsonia</taxon>
    </lineage>
</organism>
<keyword evidence="9" id="KW-0012">Acyltransferase</keyword>
<evidence type="ECO:0000259" key="8">
    <source>
        <dbReference type="Pfam" id="PF01757"/>
    </source>
</evidence>
<keyword evidence="3" id="KW-1003">Cell membrane</keyword>
<evidence type="ECO:0000256" key="1">
    <source>
        <dbReference type="ARBA" id="ARBA00004651"/>
    </source>
</evidence>
<feature type="transmembrane region" description="Helical" evidence="7">
    <location>
        <begin position="127"/>
        <end position="153"/>
    </location>
</feature>
<dbReference type="InterPro" id="IPR002656">
    <property type="entry name" value="Acyl_transf_3_dom"/>
</dbReference>
<dbReference type="GO" id="GO:0016413">
    <property type="term" value="F:O-acetyltransferase activity"/>
    <property type="evidence" value="ECO:0007669"/>
    <property type="project" value="TreeGrafter"/>
</dbReference>
<keyword evidence="6 7" id="KW-0472">Membrane</keyword>
<accession>A0A7G6Y826</accession>
<dbReference type="PANTHER" id="PTHR40074:SF2">
    <property type="entry name" value="O-ACETYLTRANSFERASE WECH"/>
    <property type="match status" value="1"/>
</dbReference>
<dbReference type="Pfam" id="PF01757">
    <property type="entry name" value="Acyl_transf_3"/>
    <property type="match status" value="1"/>
</dbReference>
<dbReference type="KEGG" id="lse:F1C12_05570"/>
<reference evidence="10" key="1">
    <citation type="submission" date="2019-09" db="EMBL/GenBank/DDBJ databases">
        <title>Antimicrobial potential of Antarctic Bacteria.</title>
        <authorList>
            <person name="Benaud N."/>
            <person name="Edwards R.J."/>
            <person name="Ferrari B.C."/>
        </authorList>
    </citation>
    <scope>NUCLEOTIDE SEQUENCE [LARGE SCALE GENOMIC DNA]</scope>
    <source>
        <strain evidence="10">INR9</strain>
    </source>
</reference>
<keyword evidence="9" id="KW-0808">Transferase</keyword>
<evidence type="ECO:0000313" key="10">
    <source>
        <dbReference type="Proteomes" id="UP000515511"/>
    </source>
</evidence>
<dbReference type="GO" id="GO:0009246">
    <property type="term" value="P:enterobacterial common antigen biosynthetic process"/>
    <property type="evidence" value="ECO:0007669"/>
    <property type="project" value="TreeGrafter"/>
</dbReference>
<feature type="transmembrane region" description="Helical" evidence="7">
    <location>
        <begin position="278"/>
        <end position="301"/>
    </location>
</feature>
<comment type="subcellular location">
    <subcellularLocation>
        <location evidence="1">Cell membrane</location>
        <topology evidence="1">Multi-pass membrane protein</topology>
    </subcellularLocation>
</comment>
<keyword evidence="5 7" id="KW-1133">Transmembrane helix</keyword>
<protein>
    <submittedName>
        <fullName evidence="9">Acyltransferase</fullName>
    </submittedName>
</protein>
<feature type="domain" description="Acyltransferase 3" evidence="8">
    <location>
        <begin position="18"/>
        <end position="320"/>
    </location>
</feature>
<sequence>MSRPDLQRTPSARPKDTSVQALRGIACILVVVWHSVGLGELSLWRFTSDSAWEFALGLLEYLRMPLFTFLSGYVYAMRPISVGASPWRFLRSKARRLLVPMLVVGTAYILAFDLIPGWGGSGLRPFWTWHIIPVAHLWFIWAVLWCFVAVAVLDARGRLSTRRGMLIALVVSFALSAVLPKGIATPFASAAAVYLSFFFLAGMACRRFDWRSAPRRRHLIALGAFVVLFAVTILGTVAGVRPSPDGVVGNLVGALFCALVVLVRFSSRPLEWLGARSFAIFLFHYFAVQFCRMAFVALGFHDVTVCIVVTTVVALLASVVLERILRSWRVTRTLALGERWTAAT</sequence>
<dbReference type="Proteomes" id="UP000515511">
    <property type="component" value="Chromosome"/>
</dbReference>
<evidence type="ECO:0000256" key="7">
    <source>
        <dbReference type="SAM" id="Phobius"/>
    </source>
</evidence>
<evidence type="ECO:0000256" key="4">
    <source>
        <dbReference type="ARBA" id="ARBA00022692"/>
    </source>
</evidence>
<evidence type="ECO:0000256" key="5">
    <source>
        <dbReference type="ARBA" id="ARBA00022989"/>
    </source>
</evidence>
<feature type="transmembrane region" description="Helical" evidence="7">
    <location>
        <begin position="307"/>
        <end position="325"/>
    </location>
</feature>
<dbReference type="AlphaFoldDB" id="A0A7G6Y826"/>
<keyword evidence="4 7" id="KW-0812">Transmembrane</keyword>
<gene>
    <name evidence="9" type="ORF">F1C12_05570</name>
</gene>
<dbReference type="PANTHER" id="PTHR40074">
    <property type="entry name" value="O-ACETYLTRANSFERASE WECH"/>
    <property type="match status" value="1"/>
</dbReference>
<feature type="transmembrane region" description="Helical" evidence="7">
    <location>
        <begin position="246"/>
        <end position="266"/>
    </location>
</feature>
<evidence type="ECO:0000313" key="9">
    <source>
        <dbReference type="EMBL" id="QNE34641.1"/>
    </source>
</evidence>
<feature type="transmembrane region" description="Helical" evidence="7">
    <location>
        <begin position="21"/>
        <end position="38"/>
    </location>
</feature>
<feature type="transmembrane region" description="Helical" evidence="7">
    <location>
        <begin position="97"/>
        <end position="115"/>
    </location>
</feature>